<proteinExistence type="predicted"/>
<evidence type="ECO:0000313" key="1">
    <source>
        <dbReference type="EMBL" id="OZV66395.1"/>
    </source>
</evidence>
<dbReference type="Proteomes" id="UP000216840">
    <property type="component" value="Unassembled WGS sequence"/>
</dbReference>
<dbReference type="AlphaFoldDB" id="A0A265UM60"/>
<protein>
    <submittedName>
        <fullName evidence="1">Uncharacterized protein</fullName>
    </submittedName>
</protein>
<sequence length="241" mass="28947">MLKNAIFISIFLTSILSYSQNIKSITEFKKVGDSLTKNRLTEFDKSGNLIREVNYGRYDSRLKTFRNKIRKFEYKNGQRISEYFCEDFVAKDTCVLRSFSTFEFDKDSGIEKQTKYESDSLIRFIKQTKKQKRVKTSKTHSWEFMPVEEPNYEKALVLIDTIFFDKKNRKIKRVSYNSREKKPVIELYDYSKKAYTYQTKGTYGDTILTFNYSKLQKLADKKSLDYIFQNEEQFEYEIEYY</sequence>
<dbReference type="EMBL" id="NGJN01000011">
    <property type="protein sequence ID" value="OZV66395.1"/>
    <property type="molecule type" value="Genomic_DNA"/>
</dbReference>
<reference evidence="1 2" key="1">
    <citation type="submission" date="2017-05" db="EMBL/GenBank/DDBJ databases">
        <title>The draft genome sequence of Idiomarina salinarum WNB302.</title>
        <authorList>
            <person name="Sun Y."/>
            <person name="Chen B."/>
            <person name="Du Z."/>
        </authorList>
    </citation>
    <scope>NUCLEOTIDE SEQUENCE [LARGE SCALE GENOMIC DNA]</scope>
    <source>
        <strain evidence="1 2">WNB302</strain>
    </source>
</reference>
<keyword evidence="2" id="KW-1185">Reference proteome</keyword>
<evidence type="ECO:0000313" key="2">
    <source>
        <dbReference type="Proteomes" id="UP000216840"/>
    </source>
</evidence>
<accession>A0A265UM60</accession>
<organism evidence="1 2">
    <name type="scientific">Winogradskyella aurantia</name>
    <dbReference type="NCBI Taxonomy" id="1915063"/>
    <lineage>
        <taxon>Bacteria</taxon>
        <taxon>Pseudomonadati</taxon>
        <taxon>Bacteroidota</taxon>
        <taxon>Flavobacteriia</taxon>
        <taxon>Flavobacteriales</taxon>
        <taxon>Flavobacteriaceae</taxon>
        <taxon>Winogradskyella</taxon>
    </lineage>
</organism>
<gene>
    <name evidence="1" type="ORF">CA834_14420</name>
</gene>
<name>A0A265UM60_9FLAO</name>
<comment type="caution">
    <text evidence="1">The sequence shown here is derived from an EMBL/GenBank/DDBJ whole genome shotgun (WGS) entry which is preliminary data.</text>
</comment>